<feature type="region of interest" description="Disordered" evidence="1">
    <location>
        <begin position="511"/>
        <end position="578"/>
    </location>
</feature>
<comment type="caution">
    <text evidence="2">The sequence shown here is derived from an EMBL/GenBank/DDBJ whole genome shotgun (WGS) entry which is preliminary data.</text>
</comment>
<dbReference type="Proteomes" id="UP001174934">
    <property type="component" value="Unassembled WGS sequence"/>
</dbReference>
<feature type="compositionally biased region" description="Polar residues" evidence="1">
    <location>
        <begin position="127"/>
        <end position="140"/>
    </location>
</feature>
<feature type="region of interest" description="Disordered" evidence="1">
    <location>
        <begin position="23"/>
        <end position="212"/>
    </location>
</feature>
<feature type="compositionally biased region" description="Low complexity" evidence="1">
    <location>
        <begin position="559"/>
        <end position="576"/>
    </location>
</feature>
<dbReference type="AlphaFoldDB" id="A0AA39XIH5"/>
<evidence type="ECO:0000256" key="1">
    <source>
        <dbReference type="SAM" id="MobiDB-lite"/>
    </source>
</evidence>
<feature type="compositionally biased region" description="Acidic residues" evidence="1">
    <location>
        <begin position="151"/>
        <end position="160"/>
    </location>
</feature>
<name>A0AA39XIH5_9PEZI</name>
<proteinExistence type="predicted"/>
<gene>
    <name evidence="2" type="ORF">B0T17DRAFT_586385</name>
</gene>
<feature type="compositionally biased region" description="Low complexity" evidence="1">
    <location>
        <begin position="141"/>
        <end position="150"/>
    </location>
</feature>
<sequence length="756" mass="82449">MEVAVLDSVKLDGEGLVAAEFAPIKMDEDTKTNSSAALNGNHHEDDENNAEELTPPPDSPMEDSVGDVVDDGQVDDVIEEPVHDPVDDTVDEPMDDRAEDTMSHTSSVPANTLEDEIVVGHKAGHKANSNAANNGDATNKSSPAPIISSPDDVEMEESIVEEQQPVTTSYPKRKRTSLYPDLNEDNTTRSATPAREDAEVRQKAARPAKTHGIGGVKGVTLGYWRDSQPPNPIDKHSVIGFIDVRDRLRTRIQPTTRDGRNIAQEYPLPPGPGGSWVTFEKVAFDTPLVNLDHYQVKEYVKIRAETVRKDETPEEKAKLDDAAIKEAIHRVQTNPPPETAVPPAIAYGPQIPEHAQLSNRPDTKKRRLAGSYGSASSTPAVNPHPIDNIPGTRPTRILLGYWKQSSEEDPFDKHAVYGILGANDMFRVKLMRETRSGRPIQGNFPVGAGGLWIHWDEVEFEPHLKHLSRPEIKEYCRVRQRQQDEGESSADYVGNIQRAVVEAQQRVAHSLAGTNGGTPAARKEEPPRASVPPPIAMKGSSFTNDSNGGGGYDESSFDGQQGSSMSAQAAAAAAAGPKRELMPHELRHPRRHENGINPRGRHSLPDVELRAANRPQSADVLERTNTIARREIARVEQAQIRAEQRAATRESAGVAAAAAAAAGASGDAVSGEQQPAAPSNKSMFQDNVSRLNKVWAAQEANRIKAGAEDAKMYMGIKYERKQNGPFQGKLVSQGTIISIDGEDYVEYRVLTKPTFF</sequence>
<dbReference type="EMBL" id="JAULSR010000001">
    <property type="protein sequence ID" value="KAK0634633.1"/>
    <property type="molecule type" value="Genomic_DNA"/>
</dbReference>
<reference evidence="2" key="1">
    <citation type="submission" date="2023-06" db="EMBL/GenBank/DDBJ databases">
        <title>Genome-scale phylogeny and comparative genomics of the fungal order Sordariales.</title>
        <authorList>
            <consortium name="Lawrence Berkeley National Laboratory"/>
            <person name="Hensen N."/>
            <person name="Bonometti L."/>
            <person name="Westerberg I."/>
            <person name="Brannstrom I.O."/>
            <person name="Guillou S."/>
            <person name="Cros-Aarteil S."/>
            <person name="Calhoun S."/>
            <person name="Haridas S."/>
            <person name="Kuo A."/>
            <person name="Mondo S."/>
            <person name="Pangilinan J."/>
            <person name="Riley R."/>
            <person name="LaButti K."/>
            <person name="Andreopoulos B."/>
            <person name="Lipzen A."/>
            <person name="Chen C."/>
            <person name="Yanf M."/>
            <person name="Daum C."/>
            <person name="Ng V."/>
            <person name="Clum A."/>
            <person name="Steindorff A."/>
            <person name="Ohm R."/>
            <person name="Martin F."/>
            <person name="Silar P."/>
            <person name="Natvig D."/>
            <person name="Lalanne C."/>
            <person name="Gautier V."/>
            <person name="Ament-velasquez S.L."/>
            <person name="Kruys A."/>
            <person name="Hutchinson M.I."/>
            <person name="Powell A.J."/>
            <person name="Barry K."/>
            <person name="Miller A.N."/>
            <person name="Grigoriev I.V."/>
            <person name="Debuchy R."/>
            <person name="Gladieux P."/>
            <person name="Thoren M.H."/>
            <person name="Johannesson H."/>
        </authorList>
    </citation>
    <scope>NUCLEOTIDE SEQUENCE</scope>
    <source>
        <strain evidence="2">SMH3391-2</strain>
    </source>
</reference>
<evidence type="ECO:0000313" key="3">
    <source>
        <dbReference type="Proteomes" id="UP001174934"/>
    </source>
</evidence>
<keyword evidence="3" id="KW-1185">Reference proteome</keyword>
<organism evidence="2 3">
    <name type="scientific">Bombardia bombarda</name>
    <dbReference type="NCBI Taxonomy" id="252184"/>
    <lineage>
        <taxon>Eukaryota</taxon>
        <taxon>Fungi</taxon>
        <taxon>Dikarya</taxon>
        <taxon>Ascomycota</taxon>
        <taxon>Pezizomycotina</taxon>
        <taxon>Sordariomycetes</taxon>
        <taxon>Sordariomycetidae</taxon>
        <taxon>Sordariales</taxon>
        <taxon>Lasiosphaeriaceae</taxon>
        <taxon>Bombardia</taxon>
    </lineage>
</organism>
<evidence type="ECO:0000313" key="2">
    <source>
        <dbReference type="EMBL" id="KAK0634633.1"/>
    </source>
</evidence>
<accession>A0AA39XIH5</accession>
<protein>
    <submittedName>
        <fullName evidence="2">Uncharacterized protein</fullName>
    </submittedName>
</protein>
<feature type="compositionally biased region" description="Acidic residues" evidence="1">
    <location>
        <begin position="60"/>
        <end position="79"/>
    </location>
</feature>
<feature type="region of interest" description="Disordered" evidence="1">
    <location>
        <begin position="353"/>
        <end position="389"/>
    </location>
</feature>